<dbReference type="InterPro" id="IPR010330">
    <property type="entry name" value="CoiA_nuc"/>
</dbReference>
<evidence type="ECO:0000259" key="1">
    <source>
        <dbReference type="Pfam" id="PF06054"/>
    </source>
</evidence>
<dbReference type="OrthoDB" id="583497at2"/>
<evidence type="ECO:0000313" key="3">
    <source>
        <dbReference type="Proteomes" id="UP000277766"/>
    </source>
</evidence>
<dbReference type="Proteomes" id="UP000277766">
    <property type="component" value="Unassembled WGS sequence"/>
</dbReference>
<protein>
    <recommendedName>
        <fullName evidence="1">Competence protein CoiA nuclease-like domain-containing protein</fullName>
    </recommendedName>
</protein>
<accession>A0A3S0I2B6</accession>
<proteinExistence type="predicted"/>
<gene>
    <name evidence="2" type="ORF">EJ104_12895</name>
</gene>
<organism evidence="2 3">
    <name type="scientific">Deinococcus radiophilus</name>
    <dbReference type="NCBI Taxonomy" id="32062"/>
    <lineage>
        <taxon>Bacteria</taxon>
        <taxon>Thermotogati</taxon>
        <taxon>Deinococcota</taxon>
        <taxon>Deinococci</taxon>
        <taxon>Deinococcales</taxon>
        <taxon>Deinococcaceae</taxon>
        <taxon>Deinococcus</taxon>
    </lineage>
</organism>
<evidence type="ECO:0000313" key="2">
    <source>
        <dbReference type="EMBL" id="RTR21863.1"/>
    </source>
</evidence>
<feature type="domain" description="Competence protein CoiA nuclease-like" evidence="1">
    <location>
        <begin position="54"/>
        <end position="146"/>
    </location>
</feature>
<name>A0A3S0I2B6_9DEIO</name>
<dbReference type="EMBL" id="RXPE01000047">
    <property type="protein sequence ID" value="RTR21863.1"/>
    <property type="molecule type" value="Genomic_DNA"/>
</dbReference>
<keyword evidence="3" id="KW-1185">Reference proteome</keyword>
<sequence>MSRTCCAKIRVRSPETCLFTLPDFQVWERFLSPYSGASSEQSPECPVHTELEPETMQHIEMKKALAAKLVELYGTGEVQFESRVQEAGRIADVLLTLPDGSRIAGEAQYSPIVTAALQTRTMSYLDAGIEVIWAFEDSKASRRASSWGAQREWLLEQGLPVMLATLSYEDQVL</sequence>
<reference evidence="2 3" key="1">
    <citation type="submission" date="2018-12" db="EMBL/GenBank/DDBJ databases">
        <title>Deinococcus radiophilus ATCC 27603 genome sequencing and assembly.</title>
        <authorList>
            <person name="Maclea K.S."/>
            <person name="Maynard C.R."/>
        </authorList>
    </citation>
    <scope>NUCLEOTIDE SEQUENCE [LARGE SCALE GENOMIC DNA]</scope>
    <source>
        <strain evidence="2 3">ATCC 27603</strain>
    </source>
</reference>
<dbReference type="Pfam" id="PF06054">
    <property type="entry name" value="CoiA_nuc"/>
    <property type="match status" value="1"/>
</dbReference>
<dbReference type="AlphaFoldDB" id="A0A3S0I2B6"/>
<dbReference type="RefSeq" id="WP_126353436.1">
    <property type="nucleotide sequence ID" value="NZ_RXPE01000047.1"/>
</dbReference>
<comment type="caution">
    <text evidence="2">The sequence shown here is derived from an EMBL/GenBank/DDBJ whole genome shotgun (WGS) entry which is preliminary data.</text>
</comment>